<name>A0A6F8PYS4_9MONO</name>
<dbReference type="EMBL" id="LC514054">
    <property type="protein sequence ID" value="BBQ04815.1"/>
    <property type="molecule type" value="Viral_cRNA"/>
</dbReference>
<evidence type="ECO:0000313" key="1">
    <source>
        <dbReference type="EMBL" id="BBQ04815.1"/>
    </source>
</evidence>
<reference evidence="1" key="1">
    <citation type="journal article" date="2020" name="Viruses">
        <title>Deciphering the Virome of Culex vishnui Subgroup Mosquitoes, the Major Vectors of Japanese Encephalitis, in Japan.</title>
        <authorList>
            <person name="Faizah A.N."/>
            <person name="Kobayashi D."/>
            <person name="Isawa H."/>
            <person name="Amoa-Bosompem M."/>
            <person name="Murota K."/>
            <person name="Higa Y."/>
            <person name="Futami K."/>
            <person name="Shimada S."/>
            <person name="Kim K.S."/>
            <person name="Itokawa K."/>
            <person name="Watanabe M."/>
            <person name="Tsuda Y."/>
            <person name="Minakawa N."/>
            <person name="Miura K."/>
            <person name="Hirayama K."/>
            <person name="Sawabe K."/>
        </authorList>
    </citation>
    <scope>NUCLEOTIDE SEQUENCE</scope>
    <source>
        <strain evidence="1">17CxIT-I5-E32</strain>
    </source>
</reference>
<accession>A0A6F8PYS4</accession>
<proteinExistence type="predicted"/>
<protein>
    <submittedName>
        <fullName evidence="1">Uncharacterized protein</fullName>
    </submittedName>
</protein>
<sequence length="471" mass="53123">MSQKNNKGQEEVLTIKNVITFQEFLEWLPINSIQSNTWLSYNVLWYASRCLIYIREASNWHNLHCVFSSRLVRSAEFVLFSEVATQAWCPEHIRVFKGIQFNAITANLDAFQTQAAQIGGFQLNQPDVAPFLNWERETPEWPTLFAQRIAQLYSLAQQVSNQGHSGSNVQFPIPTSHANPFGSHEDTYPLIPDDEFGYEAGGEDDVGQQGYNGDRSRFDELQDELADKCMSACDMINNLARNMQKLSKISNGVAKAIETGFEALQEAQYRPHGKLAKLLIDNWGYLPPTLQLATPRSIVDVVTKSQDYVRYMRTGSEREQIHAVEFIWNTYLVRAIQESGNVDEDATKIKSVNVEELSSVVARRTLAESGIDASLPSMIRKIGDELRLMNVQSISKGKDSGNAVNIPGAAVAQNSEEAKRLLAGKKKQEVQNEIKNNDAAIARYLGMSEYEVFLLSYEEQQLAREIRRSNP</sequence>
<organism evidence="1">
    <name type="scientific">Culex tritaeniorhynchus Anphevirus</name>
    <dbReference type="NCBI Taxonomy" id="2684266"/>
    <lineage>
        <taxon>Viruses</taxon>
        <taxon>Riboviria</taxon>
        <taxon>Orthornavirae</taxon>
        <taxon>Negarnaviricota</taxon>
        <taxon>Haploviricotina</taxon>
        <taxon>Monjiviricetes</taxon>
        <taxon>Mononegavirales</taxon>
        <taxon>Xinmoviridae</taxon>
        <taxon>Triniovirus</taxon>
        <taxon>Triniovirus yonagoense</taxon>
    </lineage>
</organism>